<evidence type="ECO:0000259" key="8">
    <source>
        <dbReference type="PROSITE" id="PS50931"/>
    </source>
</evidence>
<keyword evidence="3" id="KW-0238">DNA-binding</keyword>
<dbReference type="Pfam" id="PF03466">
    <property type="entry name" value="LysR_substrate"/>
    <property type="match status" value="1"/>
</dbReference>
<dbReference type="Gene3D" id="3.40.190.290">
    <property type="match status" value="1"/>
</dbReference>
<accession>A0A0B4XB30</accession>
<dbReference type="InterPro" id="IPR000847">
    <property type="entry name" value="LysR_HTH_N"/>
</dbReference>
<dbReference type="Proteomes" id="UP000031368">
    <property type="component" value="Plasmid pRgalR602c"/>
</dbReference>
<dbReference type="InterPro" id="IPR036388">
    <property type="entry name" value="WH-like_DNA-bd_sf"/>
</dbReference>
<geneLocation type="plasmid" evidence="9 10">
    <name>pRgalR602c</name>
</geneLocation>
<evidence type="ECO:0000256" key="4">
    <source>
        <dbReference type="ARBA" id="ARBA00023163"/>
    </source>
</evidence>
<dbReference type="RefSeq" id="WP_052451793.1">
    <property type="nucleotide sequence ID" value="NZ_CP006880.1"/>
</dbReference>
<dbReference type="PRINTS" id="PR00039">
    <property type="entry name" value="HTHLYSR"/>
</dbReference>
<dbReference type="AlphaFoldDB" id="A0A0B4XB30"/>
<dbReference type="GO" id="GO:0003700">
    <property type="term" value="F:DNA-binding transcription factor activity"/>
    <property type="evidence" value="ECO:0007669"/>
    <property type="project" value="InterPro"/>
</dbReference>
<evidence type="ECO:0000256" key="6">
    <source>
        <dbReference type="ARBA" id="ARBA00067332"/>
    </source>
</evidence>
<proteinExistence type="inferred from homology"/>
<dbReference type="KEGG" id="rga:RGR602_PC01179"/>
<evidence type="ECO:0000256" key="7">
    <source>
        <dbReference type="ARBA" id="ARBA00083243"/>
    </source>
</evidence>
<reference evidence="9 10" key="1">
    <citation type="submission" date="2013-11" db="EMBL/GenBank/DDBJ databases">
        <title>Complete genome sequence of Rhizobium gallicum bv. gallicum R602.</title>
        <authorList>
            <person name="Bustos P."/>
            <person name="Santamaria R.I."/>
            <person name="Lozano L."/>
            <person name="Acosta J.L."/>
            <person name="Ormeno-Orrillo E."/>
            <person name="Rogel M.A."/>
            <person name="Romero D."/>
            <person name="Cevallos M.A."/>
            <person name="Martinez-Romero E."/>
            <person name="Gonzalez V."/>
        </authorList>
    </citation>
    <scope>NUCLEOTIDE SEQUENCE [LARGE SCALE GENOMIC DNA]</scope>
    <source>
        <strain evidence="9 10">R602</strain>
        <plasmid evidence="9 10">pRgalR602c</plasmid>
    </source>
</reference>
<keyword evidence="9" id="KW-0614">Plasmid</keyword>
<evidence type="ECO:0000313" key="9">
    <source>
        <dbReference type="EMBL" id="AJD45209.1"/>
    </source>
</evidence>
<dbReference type="HOGENOM" id="CLU_039613_6_4_5"/>
<dbReference type="InterPro" id="IPR005119">
    <property type="entry name" value="LysR_subst-bd"/>
</dbReference>
<evidence type="ECO:0000256" key="2">
    <source>
        <dbReference type="ARBA" id="ARBA00023015"/>
    </source>
</evidence>
<evidence type="ECO:0000256" key="1">
    <source>
        <dbReference type="ARBA" id="ARBA00009437"/>
    </source>
</evidence>
<comment type="similarity">
    <text evidence="1">Belongs to the LysR transcriptional regulatory family.</text>
</comment>
<evidence type="ECO:0000256" key="3">
    <source>
        <dbReference type="ARBA" id="ARBA00023125"/>
    </source>
</evidence>
<dbReference type="InterPro" id="IPR050950">
    <property type="entry name" value="HTH-type_LysR_regulators"/>
</dbReference>
<dbReference type="Gene3D" id="1.10.10.10">
    <property type="entry name" value="Winged helix-like DNA-binding domain superfamily/Winged helix DNA-binding domain"/>
    <property type="match status" value="1"/>
</dbReference>
<keyword evidence="2" id="KW-0805">Transcription regulation</keyword>
<dbReference type="EMBL" id="CP006880">
    <property type="protein sequence ID" value="AJD45209.1"/>
    <property type="molecule type" value="Genomic_DNA"/>
</dbReference>
<organism evidence="9 10">
    <name type="scientific">Rhizobium gallicum bv. gallicum R602sp</name>
    <dbReference type="NCBI Taxonomy" id="1041138"/>
    <lineage>
        <taxon>Bacteria</taxon>
        <taxon>Pseudomonadati</taxon>
        <taxon>Pseudomonadota</taxon>
        <taxon>Alphaproteobacteria</taxon>
        <taxon>Hyphomicrobiales</taxon>
        <taxon>Rhizobiaceae</taxon>
        <taxon>Rhizobium/Agrobacterium group</taxon>
        <taxon>Rhizobium</taxon>
    </lineage>
</organism>
<dbReference type="Pfam" id="PF00126">
    <property type="entry name" value="HTH_1"/>
    <property type="match status" value="1"/>
</dbReference>
<keyword evidence="10" id="KW-1185">Reference proteome</keyword>
<dbReference type="SUPFAM" id="SSF46785">
    <property type="entry name" value="Winged helix' DNA-binding domain"/>
    <property type="match status" value="1"/>
</dbReference>
<protein>
    <recommendedName>
        <fullName evidence="6">HTH-type transcriptional regulator TtuA</fullName>
    </recommendedName>
    <alternativeName>
        <fullName evidence="7">Tartrate utilization transcriptional regulator</fullName>
    </alternativeName>
</protein>
<dbReference type="SUPFAM" id="SSF53850">
    <property type="entry name" value="Periplasmic binding protein-like II"/>
    <property type="match status" value="1"/>
</dbReference>
<dbReference type="PROSITE" id="PS50931">
    <property type="entry name" value="HTH_LYSR"/>
    <property type="match status" value="1"/>
</dbReference>
<dbReference type="PANTHER" id="PTHR30419">
    <property type="entry name" value="HTH-TYPE TRANSCRIPTIONAL REGULATOR YBHD"/>
    <property type="match status" value="1"/>
</dbReference>
<sequence>MELRQLQYFVAAAKAEHFTKAAQRLNIVQSALSSSVRALEQELNAQLFVRTTRKVRLTAAGRALLEKAEIVLEAAKDAREAVDAVAQAKSGKLNLGTVQGLPAFVDLPLLLARFHKRHPHIDVRLIQGGAVHLLEKVRNGKLDLAFLPMFDPPADIVTVTIACEELVVVCNKSHSLASSQVVSLDEIATHAFVEFEHDLGTRKIIDDLFLTANIDRKIAFEVSDLGTLMELVGHGLGIALVPESVACSRAQTLSVCRLKEADACWEVVLASSATSGDALPRRFEEIIGSDATGIEVCPAPGGA</sequence>
<feature type="domain" description="HTH lysR-type" evidence="8">
    <location>
        <begin position="1"/>
        <end position="58"/>
    </location>
</feature>
<keyword evidence="4" id="KW-0804">Transcription</keyword>
<evidence type="ECO:0000313" key="10">
    <source>
        <dbReference type="Proteomes" id="UP000031368"/>
    </source>
</evidence>
<dbReference type="InterPro" id="IPR036390">
    <property type="entry name" value="WH_DNA-bd_sf"/>
</dbReference>
<comment type="function">
    <text evidence="5">Transcriptional regulator of the ttuABCDE tartrate utilization operon.</text>
</comment>
<dbReference type="GO" id="GO:0005829">
    <property type="term" value="C:cytosol"/>
    <property type="evidence" value="ECO:0007669"/>
    <property type="project" value="TreeGrafter"/>
</dbReference>
<gene>
    <name evidence="9" type="ORF">RGR602_PC01179</name>
</gene>
<evidence type="ECO:0000256" key="5">
    <source>
        <dbReference type="ARBA" id="ARBA00054626"/>
    </source>
</evidence>
<name>A0A0B4XB30_9HYPH</name>
<dbReference type="PANTHER" id="PTHR30419:SF31">
    <property type="entry name" value="BLR3139 PROTEIN"/>
    <property type="match status" value="1"/>
</dbReference>
<dbReference type="GO" id="GO:0003677">
    <property type="term" value="F:DNA binding"/>
    <property type="evidence" value="ECO:0007669"/>
    <property type="project" value="UniProtKB-KW"/>
</dbReference>
<dbReference type="FunFam" id="1.10.10.10:FF:000001">
    <property type="entry name" value="LysR family transcriptional regulator"/>
    <property type="match status" value="1"/>
</dbReference>